<protein>
    <submittedName>
        <fullName evidence="1">Uncharacterized protein</fullName>
    </submittedName>
</protein>
<name>A0ABU7CNI9_9TELE</name>
<gene>
    <name evidence="1" type="ORF">CHARACLAT_015881</name>
</gene>
<organism evidence="1 2">
    <name type="scientific">Characodon lateralis</name>
    <dbReference type="NCBI Taxonomy" id="208331"/>
    <lineage>
        <taxon>Eukaryota</taxon>
        <taxon>Metazoa</taxon>
        <taxon>Chordata</taxon>
        <taxon>Craniata</taxon>
        <taxon>Vertebrata</taxon>
        <taxon>Euteleostomi</taxon>
        <taxon>Actinopterygii</taxon>
        <taxon>Neopterygii</taxon>
        <taxon>Teleostei</taxon>
        <taxon>Neoteleostei</taxon>
        <taxon>Acanthomorphata</taxon>
        <taxon>Ovalentaria</taxon>
        <taxon>Atherinomorphae</taxon>
        <taxon>Cyprinodontiformes</taxon>
        <taxon>Goodeidae</taxon>
        <taxon>Characodon</taxon>
    </lineage>
</organism>
<sequence length="69" mass="7988">MIAANYSQLTRSSLGWFTRCPLMSVWEVSELQTLNQIPVLVLEYITDQCSVLQNENKVLTLLRWSRVNS</sequence>
<proteinExistence type="predicted"/>
<comment type="caution">
    <text evidence="1">The sequence shown here is derived from an EMBL/GenBank/DDBJ whole genome shotgun (WGS) entry which is preliminary data.</text>
</comment>
<evidence type="ECO:0000313" key="1">
    <source>
        <dbReference type="EMBL" id="MED6264528.1"/>
    </source>
</evidence>
<dbReference type="EMBL" id="JAHUTJ010001251">
    <property type="protein sequence ID" value="MED6264528.1"/>
    <property type="molecule type" value="Genomic_DNA"/>
</dbReference>
<keyword evidence="2" id="KW-1185">Reference proteome</keyword>
<evidence type="ECO:0000313" key="2">
    <source>
        <dbReference type="Proteomes" id="UP001352852"/>
    </source>
</evidence>
<reference evidence="1 2" key="1">
    <citation type="submission" date="2021-06" db="EMBL/GenBank/DDBJ databases">
        <authorList>
            <person name="Palmer J.M."/>
        </authorList>
    </citation>
    <scope>NUCLEOTIDE SEQUENCE [LARGE SCALE GENOMIC DNA]</scope>
    <source>
        <strain evidence="1 2">CL_MEX2019</strain>
        <tissue evidence="1">Muscle</tissue>
    </source>
</reference>
<dbReference type="Proteomes" id="UP001352852">
    <property type="component" value="Unassembled WGS sequence"/>
</dbReference>
<accession>A0ABU7CNI9</accession>